<keyword evidence="1" id="KW-1133">Transmembrane helix</keyword>
<feature type="domain" description="Putative glutamine amidotransferase" evidence="2">
    <location>
        <begin position="369"/>
        <end position="565"/>
    </location>
</feature>
<keyword evidence="1" id="KW-0812">Transmembrane</keyword>
<dbReference type="Gene3D" id="3.40.50.410">
    <property type="entry name" value="von Willebrand factor, type A domain"/>
    <property type="match status" value="1"/>
</dbReference>
<dbReference type="Pfam" id="PF07090">
    <property type="entry name" value="GATase1_like"/>
    <property type="match status" value="1"/>
</dbReference>
<keyword evidence="4" id="KW-1185">Reference proteome</keyword>
<evidence type="ECO:0000313" key="3">
    <source>
        <dbReference type="EMBL" id="BDD09188.1"/>
    </source>
</evidence>
<gene>
    <name evidence="3" type="ORF">FUAX_16200</name>
</gene>
<dbReference type="PANTHER" id="PTHR37947:SF1">
    <property type="entry name" value="BLL2462 PROTEIN"/>
    <property type="match status" value="1"/>
</dbReference>
<dbReference type="SUPFAM" id="SSF53300">
    <property type="entry name" value="vWA-like"/>
    <property type="match status" value="1"/>
</dbReference>
<reference evidence="3 4" key="1">
    <citation type="submission" date="2021-12" db="EMBL/GenBank/DDBJ databases">
        <title>Genome sequencing of bacteria with rrn-lacking chromosome and rrn-plasmid.</title>
        <authorList>
            <person name="Anda M."/>
            <person name="Iwasaki W."/>
        </authorList>
    </citation>
    <scope>NUCLEOTIDE SEQUENCE [LARGE SCALE GENOMIC DNA]</scope>
    <source>
        <strain evidence="3 4">DSM 100852</strain>
    </source>
</reference>
<dbReference type="PANTHER" id="PTHR37947">
    <property type="entry name" value="BLL2462 PROTEIN"/>
    <property type="match status" value="1"/>
</dbReference>
<protein>
    <recommendedName>
        <fullName evidence="2">Putative glutamine amidotransferase domain-containing protein</fullName>
    </recommendedName>
</protein>
<organism evidence="3 4">
    <name type="scientific">Fulvitalea axinellae</name>
    <dbReference type="NCBI Taxonomy" id="1182444"/>
    <lineage>
        <taxon>Bacteria</taxon>
        <taxon>Pseudomonadati</taxon>
        <taxon>Bacteroidota</taxon>
        <taxon>Cytophagia</taxon>
        <taxon>Cytophagales</taxon>
        <taxon>Persicobacteraceae</taxon>
        <taxon>Fulvitalea</taxon>
    </lineage>
</organism>
<feature type="transmembrane region" description="Helical" evidence="1">
    <location>
        <begin position="724"/>
        <end position="741"/>
    </location>
</feature>
<evidence type="ECO:0000256" key="1">
    <source>
        <dbReference type="SAM" id="Phobius"/>
    </source>
</evidence>
<proteinExistence type="predicted"/>
<dbReference type="EMBL" id="AP025314">
    <property type="protein sequence ID" value="BDD09188.1"/>
    <property type="molecule type" value="Genomic_DNA"/>
</dbReference>
<name>A0AAU9CZQ4_9BACT</name>
<evidence type="ECO:0000313" key="4">
    <source>
        <dbReference type="Proteomes" id="UP001348817"/>
    </source>
</evidence>
<dbReference type="KEGG" id="fax:FUAX_16200"/>
<dbReference type="Gene3D" id="3.40.50.880">
    <property type="match status" value="1"/>
</dbReference>
<feature type="transmembrane region" description="Helical" evidence="1">
    <location>
        <begin position="42"/>
        <end position="60"/>
    </location>
</feature>
<dbReference type="Proteomes" id="UP001348817">
    <property type="component" value="Chromosome"/>
</dbReference>
<feature type="transmembrane region" description="Helical" evidence="1">
    <location>
        <begin position="12"/>
        <end position="30"/>
    </location>
</feature>
<dbReference type="InterPro" id="IPR010768">
    <property type="entry name" value="GATase1-like"/>
</dbReference>
<accession>A0AAU9CZQ4</accession>
<evidence type="ECO:0000259" key="2">
    <source>
        <dbReference type="Pfam" id="PF07090"/>
    </source>
</evidence>
<dbReference type="InterPro" id="IPR029062">
    <property type="entry name" value="Class_I_gatase-like"/>
</dbReference>
<dbReference type="CDD" id="cd00198">
    <property type="entry name" value="vWFA"/>
    <property type="match status" value="1"/>
</dbReference>
<keyword evidence="1" id="KW-0472">Membrane</keyword>
<dbReference type="InterPro" id="IPR036465">
    <property type="entry name" value="vWFA_dom_sf"/>
</dbReference>
<sequence length="746" mass="84005">MEITFEPYFSPYLIILVAVLSWAVSFLLVRKKFKGRKWYNKLSVILLRTSAVFALAWILMNPVRRQELSTSEEPLKNIVLIDQSKSMGIETPVSRFKQLKSDVKDLSESVRTSPNTLWFGFGNKVRRLPNVDSVAHLECSDGKSDLSKAIVSAVSQVGKDRVGNLVLCTDGRLTDKPRLRKALDLAVKSGIKVSAFGYGKPESVRNLAVKNCVVRRFVRPGVMVPMKVVVEQRGMGSRRVEVLLKDKKGKILDRKAQVMNQGESIIDLKYYSSYDLQDLTVEIPLAKDELLAEDNKLDFKVKVDDPKIKVLYLEGTRGYYPRTRRGGSWEAFNFIYQACVATGKIDITPYVVNFQRAVGGQVYNVFTKKKGYPKTKEELLKYDVVIISDINRSIFNDNQLKWTRELVEKHGGGFCMIGGNTSFGSGGWDKTVLEKVIPVDMSNFGRGMAQRRINVKIPEKSLNHPIWRIDPNVERNKAIILRHPVFSGTNVINKAKPAATVLAFSPNYRNMPLIAVQPYGKGRSMAFMSDAAGGWGEGYQNGWGETPSDNNYYRRFWVNTVNWLAENKIEAKRTKMYASTESVTYNIGELARVTANLKAGFEADRVTAEWMGKKSSSVKMAKNEDGYYSADLKVGGGKLKRKILVKAYKDGEVEATDTLSVKTFALSMEILEPDPDFESLALLVEQTGGDVINNSEDMDKVLGKVVKKNLESKLEFRVPVWDKWFLLLFLLLALGGEWLVMKYTAP</sequence>
<dbReference type="SUPFAM" id="SSF52317">
    <property type="entry name" value="Class I glutamine amidotransferase-like"/>
    <property type="match status" value="1"/>
</dbReference>
<dbReference type="AlphaFoldDB" id="A0AAU9CZQ4"/>